<keyword evidence="1" id="KW-0732">Signal</keyword>
<evidence type="ECO:0000259" key="2">
    <source>
        <dbReference type="Pfam" id="PF17389"/>
    </source>
</evidence>
<dbReference type="AlphaFoldDB" id="A0A344THE4"/>
<organism evidence="3 4">
    <name type="scientific">Runella rosea</name>
    <dbReference type="NCBI Taxonomy" id="2259595"/>
    <lineage>
        <taxon>Bacteria</taxon>
        <taxon>Pseudomonadati</taxon>
        <taxon>Bacteroidota</taxon>
        <taxon>Cytophagia</taxon>
        <taxon>Cytophagales</taxon>
        <taxon>Spirosomataceae</taxon>
        <taxon>Runella</taxon>
    </lineage>
</organism>
<proteinExistence type="predicted"/>
<dbReference type="OrthoDB" id="49490at2"/>
<feature type="domain" description="Alpha-L-rhamnosidase six-hairpin glycosidase" evidence="2">
    <location>
        <begin position="400"/>
        <end position="564"/>
    </location>
</feature>
<feature type="signal peptide" evidence="1">
    <location>
        <begin position="1"/>
        <end position="22"/>
    </location>
</feature>
<feature type="chain" id="PRO_5016649500" evidence="1">
    <location>
        <begin position="23"/>
        <end position="805"/>
    </location>
</feature>
<dbReference type="InterPro" id="IPR008928">
    <property type="entry name" value="6-hairpin_glycosidase_sf"/>
</dbReference>
<evidence type="ECO:0000313" key="4">
    <source>
        <dbReference type="Proteomes" id="UP000251993"/>
    </source>
</evidence>
<dbReference type="InterPro" id="IPR012341">
    <property type="entry name" value="6hp_glycosidase-like_sf"/>
</dbReference>
<dbReference type="Gene3D" id="1.50.10.10">
    <property type="match status" value="1"/>
</dbReference>
<dbReference type="SUPFAM" id="SSF48208">
    <property type="entry name" value="Six-hairpin glycosidases"/>
    <property type="match status" value="1"/>
</dbReference>
<protein>
    <submittedName>
        <fullName evidence="3">Glycogen debranching protein</fullName>
    </submittedName>
</protein>
<gene>
    <name evidence="3" type="ORF">DR864_10125</name>
</gene>
<dbReference type="Pfam" id="PF17389">
    <property type="entry name" value="Bac_rhamnosid6H"/>
    <property type="match status" value="1"/>
</dbReference>
<name>A0A344THE4_9BACT</name>
<dbReference type="RefSeq" id="WP_114066850.1">
    <property type="nucleotide sequence ID" value="NZ_CP030850.1"/>
</dbReference>
<dbReference type="KEGG" id="run:DR864_10125"/>
<dbReference type="EMBL" id="CP030850">
    <property type="protein sequence ID" value="AXE18065.1"/>
    <property type="molecule type" value="Genomic_DNA"/>
</dbReference>
<dbReference type="InterPro" id="IPR035396">
    <property type="entry name" value="Bac_rhamnosid6H"/>
</dbReference>
<dbReference type="Proteomes" id="UP000251993">
    <property type="component" value="Chromosome"/>
</dbReference>
<accession>A0A344THE4</accession>
<keyword evidence="4" id="KW-1185">Reference proteome</keyword>
<dbReference type="GO" id="GO:0005975">
    <property type="term" value="P:carbohydrate metabolic process"/>
    <property type="evidence" value="ECO:0007669"/>
    <property type="project" value="InterPro"/>
</dbReference>
<evidence type="ECO:0000256" key="1">
    <source>
        <dbReference type="SAM" id="SignalP"/>
    </source>
</evidence>
<evidence type="ECO:0000313" key="3">
    <source>
        <dbReference type="EMBL" id="AXE18065.1"/>
    </source>
</evidence>
<reference evidence="3 4" key="1">
    <citation type="submission" date="2018-07" db="EMBL/GenBank/DDBJ databases">
        <title>Genome sequencing of Runella.</title>
        <authorList>
            <person name="Baek M.-G."/>
            <person name="Yi H."/>
        </authorList>
    </citation>
    <scope>NUCLEOTIDE SEQUENCE [LARGE SCALE GENOMIC DNA]</scope>
    <source>
        <strain evidence="3 4">HYN0085</strain>
    </source>
</reference>
<sequence length="805" mass="89368">MMKHKYFLGFLFASGISLYLPAQKVIPQSIAPVFANAESITGRSNYLDSPFNTAGDRLYMVGHQNGTFPDLGWHVKGEMGGIWHHPIKLMDGFEASVTVDDATIALTKADAFVNYPFGNKHIFNTFSEKITVERLQFVPDGKSAVYIEFLVKNKTNKKLNVSLNIKAISNLMPVWLGERTGMVDGKDAVNFRSADNFWVAKDALNPWYAVYGSRITGTPSATSEANPTKPNVSTTRTQYTFEIAPNGVFSFPLIIAGSSKSEAEAIQAFKEVRENAFALVSKKKARFEQINQKSRITLNDKELETAFRWVKYNTDWLIVDVAGQGRGVSAGLPDYPWWFGGDMVYTLRGLIATGQKSLTYSTIDLIHRISEKTNGNGRIVHEVSTNGAVFNPGNVNETPQFASLIWDVFCWTGDRVFLNKYFPGIEKGLDWLLKENDKDGNSLPDGFGMMEIHGMNSEMIDVAAYSQKGFADAAQMAAILGKNALAKSYQGKADLIKAKINKDFWVEEFGSYADFIGTKEQALHLVQDAIVRADTLKKPWAVKELKDTKAKIETYEAGLKKGFVMHHNWVVNTPMEMGIADKEKALAALETAKKFTNPFGMFVTGIDRDETAGTDEGSFAAVSDKKIFTYTGAVMTLPTGVQAVSENNYGRPNEAYNLLKKMTKSFSYAFPGSIYEVSPDYGMMTQAWNMYAFGEPIIKQFFGIKPLAYQKQITLSPLLPTALTEGKIENVTVGTNEISVAFKQATDSATFRINQKSAEWKIVLSQPKGKYNRWILNGKPVQPKTFGDTEQISVSGNAVHLELIK</sequence>